<evidence type="ECO:0000313" key="1">
    <source>
        <dbReference type="EMBL" id="JAH27143.1"/>
    </source>
</evidence>
<reference evidence="1" key="1">
    <citation type="submission" date="2014-11" db="EMBL/GenBank/DDBJ databases">
        <authorList>
            <person name="Amaro Gonzalez C."/>
        </authorList>
    </citation>
    <scope>NUCLEOTIDE SEQUENCE</scope>
</reference>
<proteinExistence type="predicted"/>
<reference evidence="1" key="2">
    <citation type="journal article" date="2015" name="Fish Shellfish Immunol.">
        <title>Early steps in the European eel (Anguilla anguilla)-Vibrio vulnificus interaction in the gills: Role of the RtxA13 toxin.</title>
        <authorList>
            <person name="Callol A."/>
            <person name="Pajuelo D."/>
            <person name="Ebbesson L."/>
            <person name="Teles M."/>
            <person name="MacKenzie S."/>
            <person name="Amaro C."/>
        </authorList>
    </citation>
    <scope>NUCLEOTIDE SEQUENCE</scope>
</reference>
<accession>A0A0E9RFL5</accession>
<name>A0A0E9RFL5_ANGAN</name>
<protein>
    <submittedName>
        <fullName evidence="1">Uncharacterized protein</fullName>
    </submittedName>
</protein>
<dbReference type="EMBL" id="GBXM01081434">
    <property type="protein sequence ID" value="JAH27143.1"/>
    <property type="molecule type" value="Transcribed_RNA"/>
</dbReference>
<organism evidence="1">
    <name type="scientific">Anguilla anguilla</name>
    <name type="common">European freshwater eel</name>
    <name type="synonym">Muraena anguilla</name>
    <dbReference type="NCBI Taxonomy" id="7936"/>
    <lineage>
        <taxon>Eukaryota</taxon>
        <taxon>Metazoa</taxon>
        <taxon>Chordata</taxon>
        <taxon>Craniata</taxon>
        <taxon>Vertebrata</taxon>
        <taxon>Euteleostomi</taxon>
        <taxon>Actinopterygii</taxon>
        <taxon>Neopterygii</taxon>
        <taxon>Teleostei</taxon>
        <taxon>Anguilliformes</taxon>
        <taxon>Anguillidae</taxon>
        <taxon>Anguilla</taxon>
    </lineage>
</organism>
<sequence>MQSSKTIFKKTHSLTVMPVCNFSCKNRCKRWWWQKGRQEEGWLLPDCVCSVQGKEGIQVNLYCYSRSVSSDICVSA</sequence>
<dbReference type="AlphaFoldDB" id="A0A0E9RFL5"/>